<dbReference type="PROSITE" id="PS50181">
    <property type="entry name" value="FBOX"/>
    <property type="match status" value="1"/>
</dbReference>
<organism evidence="3 4">
    <name type="scientific">Pterulicium gracile</name>
    <dbReference type="NCBI Taxonomy" id="1884261"/>
    <lineage>
        <taxon>Eukaryota</taxon>
        <taxon>Fungi</taxon>
        <taxon>Dikarya</taxon>
        <taxon>Basidiomycota</taxon>
        <taxon>Agaricomycotina</taxon>
        <taxon>Agaricomycetes</taxon>
        <taxon>Agaricomycetidae</taxon>
        <taxon>Agaricales</taxon>
        <taxon>Pleurotineae</taxon>
        <taxon>Pterulaceae</taxon>
        <taxon>Pterulicium</taxon>
    </lineage>
</organism>
<evidence type="ECO:0000256" key="1">
    <source>
        <dbReference type="SAM" id="MobiDB-lite"/>
    </source>
</evidence>
<feature type="region of interest" description="Disordered" evidence="1">
    <location>
        <begin position="546"/>
        <end position="576"/>
    </location>
</feature>
<feature type="compositionally biased region" description="Low complexity" evidence="1">
    <location>
        <begin position="455"/>
        <end position="480"/>
    </location>
</feature>
<evidence type="ECO:0000313" key="3">
    <source>
        <dbReference type="EMBL" id="TFL04471.1"/>
    </source>
</evidence>
<dbReference type="Proteomes" id="UP000305067">
    <property type="component" value="Unassembled WGS sequence"/>
</dbReference>
<dbReference type="AlphaFoldDB" id="A0A5C3QVD6"/>
<proteinExistence type="predicted"/>
<gene>
    <name evidence="3" type="ORF">BDV98DRAFT_318220</name>
</gene>
<dbReference type="SUPFAM" id="SSF81383">
    <property type="entry name" value="F-box domain"/>
    <property type="match status" value="1"/>
</dbReference>
<dbReference type="Gene3D" id="1.20.1280.50">
    <property type="match status" value="1"/>
</dbReference>
<name>A0A5C3QVD6_9AGAR</name>
<dbReference type="Pfam" id="PF12937">
    <property type="entry name" value="F-box-like"/>
    <property type="match status" value="1"/>
</dbReference>
<protein>
    <recommendedName>
        <fullName evidence="2">F-box domain-containing protein</fullName>
    </recommendedName>
</protein>
<dbReference type="InterPro" id="IPR001810">
    <property type="entry name" value="F-box_dom"/>
</dbReference>
<reference evidence="3 4" key="1">
    <citation type="journal article" date="2019" name="Nat. Ecol. Evol.">
        <title>Megaphylogeny resolves global patterns of mushroom evolution.</title>
        <authorList>
            <person name="Varga T."/>
            <person name="Krizsan K."/>
            <person name="Foldi C."/>
            <person name="Dima B."/>
            <person name="Sanchez-Garcia M."/>
            <person name="Sanchez-Ramirez S."/>
            <person name="Szollosi G.J."/>
            <person name="Szarkandi J.G."/>
            <person name="Papp V."/>
            <person name="Albert L."/>
            <person name="Andreopoulos W."/>
            <person name="Angelini C."/>
            <person name="Antonin V."/>
            <person name="Barry K.W."/>
            <person name="Bougher N.L."/>
            <person name="Buchanan P."/>
            <person name="Buyck B."/>
            <person name="Bense V."/>
            <person name="Catcheside P."/>
            <person name="Chovatia M."/>
            <person name="Cooper J."/>
            <person name="Damon W."/>
            <person name="Desjardin D."/>
            <person name="Finy P."/>
            <person name="Geml J."/>
            <person name="Haridas S."/>
            <person name="Hughes K."/>
            <person name="Justo A."/>
            <person name="Karasinski D."/>
            <person name="Kautmanova I."/>
            <person name="Kiss B."/>
            <person name="Kocsube S."/>
            <person name="Kotiranta H."/>
            <person name="LaButti K.M."/>
            <person name="Lechner B.E."/>
            <person name="Liimatainen K."/>
            <person name="Lipzen A."/>
            <person name="Lukacs Z."/>
            <person name="Mihaltcheva S."/>
            <person name="Morgado L.N."/>
            <person name="Niskanen T."/>
            <person name="Noordeloos M.E."/>
            <person name="Ohm R.A."/>
            <person name="Ortiz-Santana B."/>
            <person name="Ovrebo C."/>
            <person name="Racz N."/>
            <person name="Riley R."/>
            <person name="Savchenko A."/>
            <person name="Shiryaev A."/>
            <person name="Soop K."/>
            <person name="Spirin V."/>
            <person name="Szebenyi C."/>
            <person name="Tomsovsky M."/>
            <person name="Tulloss R.E."/>
            <person name="Uehling J."/>
            <person name="Grigoriev I.V."/>
            <person name="Vagvolgyi C."/>
            <person name="Papp T."/>
            <person name="Martin F.M."/>
            <person name="Miettinen O."/>
            <person name="Hibbett D.S."/>
            <person name="Nagy L.G."/>
        </authorList>
    </citation>
    <scope>NUCLEOTIDE SEQUENCE [LARGE SCALE GENOMIC DNA]</scope>
    <source>
        <strain evidence="3 4">CBS 309.79</strain>
    </source>
</reference>
<accession>A0A5C3QVD6</accession>
<dbReference type="OrthoDB" id="3256413at2759"/>
<dbReference type="EMBL" id="ML178818">
    <property type="protein sequence ID" value="TFL04471.1"/>
    <property type="molecule type" value="Genomic_DNA"/>
</dbReference>
<feature type="domain" description="F-box" evidence="2">
    <location>
        <begin position="4"/>
        <end position="50"/>
    </location>
</feature>
<dbReference type="SMART" id="SM00256">
    <property type="entry name" value="FBOX"/>
    <property type="match status" value="1"/>
</dbReference>
<feature type="region of interest" description="Disordered" evidence="1">
    <location>
        <begin position="593"/>
        <end position="690"/>
    </location>
</feature>
<dbReference type="CDD" id="cd09917">
    <property type="entry name" value="F-box_SF"/>
    <property type="match status" value="1"/>
</dbReference>
<dbReference type="InterPro" id="IPR036047">
    <property type="entry name" value="F-box-like_dom_sf"/>
</dbReference>
<feature type="compositionally biased region" description="Polar residues" evidence="1">
    <location>
        <begin position="546"/>
        <end position="562"/>
    </location>
</feature>
<keyword evidence="4" id="KW-1185">Reference proteome</keyword>
<dbReference type="STRING" id="1884261.A0A5C3QVD6"/>
<feature type="region of interest" description="Disordered" evidence="1">
    <location>
        <begin position="442"/>
        <end position="489"/>
    </location>
</feature>
<sequence>MFSSPSFLTLPTELICTILHCLDISDLLRCVVVNKHLRSIISNSSSLQYTLELGAHKFTSVLPLSVGPSAAKRLQCLREREHAWRTLKWRGKRSFDLPAPGSVYEFVGGYYGNGRDDDRKLTGSLSFFQLPTHGIDMTQQTWTHPFPEVTIIDFTMDPAQDLLVIVSLAPPESKHIYQMHLRTLSSNQPHPKAPLPIFGSVSRIPPDDPQVNESSAASVRIQVVGNIVALLVKQVVDHIPAHLEIWDWNVASQHSVSLQRPSGIDDFTLLSKDTFLIVRPSGMLEVLSFEDPAVSSQKPRTRAVYELPTLSEGFIYWYISLTSNPSVGPNPRTKCPCSCSKISSNTTYGPRSQLHDPQPPPDDDGVCLHCPMYYPSAEDRIHACCLYVLNPAGPVPAIEQVHSFVFFIDVSTFLIHSPSYDISRIKLRADILSTALSFNGSARRNSTAPGGALFASASPQPGSSSSPTPRRASSAPPASQHTEHIIRPIRWEQWGPTHTRWFRERISTDWQHALYGYRTVETIGLTRAERQRELQDRLDAFNANASCPHGQSQNGVQGSGPANGTAAFPSSPPELTFEFLPEFNPLDLMAGEQPLEASSSSTSADEGPVPQVHDADSLPDYATAANNHDNEDPLSISDDDEDAGVTPLTAFRDGKRRLRVRDFNPHHTRRSITTSKSKSKGKQRQQVEDWDHCTPLNQRKGAPVHLPDSMFEERLISKPSIVPSRGVFVRDIISALPYREVLSRETFHVSDVMLDECRILLLKRAAQDGQLLGIDVLMM</sequence>
<evidence type="ECO:0000259" key="2">
    <source>
        <dbReference type="PROSITE" id="PS50181"/>
    </source>
</evidence>
<evidence type="ECO:0000313" key="4">
    <source>
        <dbReference type="Proteomes" id="UP000305067"/>
    </source>
</evidence>